<sequence length="37" mass="3926">MEAILPTPSSSSLACNFSMYSLPESGGTSRPSMMAWT</sequence>
<comment type="caution">
    <text evidence="1">The sequence shown here is derived from an EMBL/GenBank/DDBJ whole genome shotgun (WGS) entry which is preliminary data.</text>
</comment>
<dbReference type="EMBL" id="AMCI01002133">
    <property type="protein sequence ID" value="EJX03508.1"/>
    <property type="molecule type" value="Genomic_DNA"/>
</dbReference>
<proteinExistence type="predicted"/>
<name>J9GMM8_9ZZZZ</name>
<protein>
    <submittedName>
        <fullName evidence="1">Uncharacterized protein</fullName>
    </submittedName>
</protein>
<gene>
    <name evidence="1" type="ORF">EVA_08382</name>
</gene>
<evidence type="ECO:0000313" key="1">
    <source>
        <dbReference type="EMBL" id="EJX03508.1"/>
    </source>
</evidence>
<reference evidence="1" key="1">
    <citation type="journal article" date="2012" name="PLoS ONE">
        <title>Gene sets for utilization of primary and secondary nutrition supplies in the distal gut of endangered iberian lynx.</title>
        <authorList>
            <person name="Alcaide M."/>
            <person name="Messina E."/>
            <person name="Richter M."/>
            <person name="Bargiela R."/>
            <person name="Peplies J."/>
            <person name="Huws S.A."/>
            <person name="Newbold C.J."/>
            <person name="Golyshin P.N."/>
            <person name="Simon M.A."/>
            <person name="Lopez G."/>
            <person name="Yakimov M.M."/>
            <person name="Ferrer M."/>
        </authorList>
    </citation>
    <scope>NUCLEOTIDE SEQUENCE</scope>
</reference>
<organism evidence="1">
    <name type="scientific">gut metagenome</name>
    <dbReference type="NCBI Taxonomy" id="749906"/>
    <lineage>
        <taxon>unclassified sequences</taxon>
        <taxon>metagenomes</taxon>
        <taxon>organismal metagenomes</taxon>
    </lineage>
</organism>
<accession>J9GMM8</accession>
<dbReference type="AlphaFoldDB" id="J9GMM8"/>